<feature type="region of interest" description="Disordered" evidence="1">
    <location>
        <begin position="213"/>
        <end position="245"/>
    </location>
</feature>
<evidence type="ECO:0000313" key="3">
    <source>
        <dbReference type="EMBL" id="KAF7832925.1"/>
    </source>
</evidence>
<organism evidence="3 4">
    <name type="scientific">Senna tora</name>
    <dbReference type="NCBI Taxonomy" id="362788"/>
    <lineage>
        <taxon>Eukaryota</taxon>
        <taxon>Viridiplantae</taxon>
        <taxon>Streptophyta</taxon>
        <taxon>Embryophyta</taxon>
        <taxon>Tracheophyta</taxon>
        <taxon>Spermatophyta</taxon>
        <taxon>Magnoliopsida</taxon>
        <taxon>eudicotyledons</taxon>
        <taxon>Gunneridae</taxon>
        <taxon>Pentapetalae</taxon>
        <taxon>rosids</taxon>
        <taxon>fabids</taxon>
        <taxon>Fabales</taxon>
        <taxon>Fabaceae</taxon>
        <taxon>Caesalpinioideae</taxon>
        <taxon>Cassia clade</taxon>
        <taxon>Senna</taxon>
    </lineage>
</organism>
<keyword evidence="3" id="KW-0239">DNA-directed DNA polymerase</keyword>
<keyword evidence="4" id="KW-1185">Reference proteome</keyword>
<gene>
    <name evidence="3" type="ORF">G2W53_015258</name>
</gene>
<comment type="caution">
    <text evidence="3">The sequence shown here is derived from an EMBL/GenBank/DDBJ whole genome shotgun (WGS) entry which is preliminary data.</text>
</comment>
<accession>A0A834WUJ7</accession>
<evidence type="ECO:0000313" key="4">
    <source>
        <dbReference type="Proteomes" id="UP000634136"/>
    </source>
</evidence>
<protein>
    <submittedName>
        <fullName evidence="3">DNA-directed DNA polymerase</fullName>
    </submittedName>
</protein>
<evidence type="ECO:0000259" key="2">
    <source>
        <dbReference type="Pfam" id="PF03732"/>
    </source>
</evidence>
<evidence type="ECO:0000256" key="1">
    <source>
        <dbReference type="SAM" id="MobiDB-lite"/>
    </source>
</evidence>
<name>A0A834WUJ7_9FABA</name>
<dbReference type="AlphaFoldDB" id="A0A834WUJ7"/>
<reference evidence="3" key="1">
    <citation type="submission" date="2020-09" db="EMBL/GenBank/DDBJ databases">
        <title>Genome-Enabled Discovery of Anthraquinone Biosynthesis in Senna tora.</title>
        <authorList>
            <person name="Kang S.-H."/>
            <person name="Pandey R.P."/>
            <person name="Lee C.-M."/>
            <person name="Sim J.-S."/>
            <person name="Jeong J.-T."/>
            <person name="Choi B.-S."/>
            <person name="Jung M."/>
            <person name="Ginzburg D."/>
            <person name="Zhao K."/>
            <person name="Won S.Y."/>
            <person name="Oh T.-J."/>
            <person name="Yu Y."/>
            <person name="Kim N.-H."/>
            <person name="Lee O.R."/>
            <person name="Lee T.-H."/>
            <person name="Bashyal P."/>
            <person name="Kim T.-S."/>
            <person name="Lee W.-H."/>
            <person name="Kawkins C."/>
            <person name="Kim C.-K."/>
            <person name="Kim J.S."/>
            <person name="Ahn B.O."/>
            <person name="Rhee S.Y."/>
            <person name="Sohng J.K."/>
        </authorList>
    </citation>
    <scope>NUCLEOTIDE SEQUENCE</scope>
    <source>
        <tissue evidence="3">Leaf</tissue>
    </source>
</reference>
<dbReference type="InterPro" id="IPR005162">
    <property type="entry name" value="Retrotrans_gag_dom"/>
</dbReference>
<dbReference type="PANTHER" id="PTHR33223">
    <property type="entry name" value="CCHC-TYPE DOMAIN-CONTAINING PROTEIN"/>
    <property type="match status" value="1"/>
</dbReference>
<sequence length="245" mass="27784">MRKVSKASKQTLEASSSAEQLEILSDLPALFVESNPISENMAEEKTLREHAGPQVNQASLSIATPTLQVPLELKSGLIHLVPFSLDVAAKEWLFYLPARSITSWEGMMRIFLDRYFPSSRVINVRRDICGIKQKVTETLFEYWERFKKLCASCPQHDIPEQSPLHYFYEVELHQQENLGIVLSENNCLKNPKESSNTSKKSENLVHELESMNPKFGNSLAHDSPSSHTKVFPSLVQDPELKLKTS</sequence>
<keyword evidence="3" id="KW-0548">Nucleotidyltransferase</keyword>
<dbReference type="Pfam" id="PF03732">
    <property type="entry name" value="Retrotrans_gag"/>
    <property type="match status" value="1"/>
</dbReference>
<dbReference type="OrthoDB" id="1306017at2759"/>
<dbReference type="EMBL" id="JAAIUW010000005">
    <property type="protein sequence ID" value="KAF7832925.1"/>
    <property type="molecule type" value="Genomic_DNA"/>
</dbReference>
<dbReference type="GO" id="GO:0003887">
    <property type="term" value="F:DNA-directed DNA polymerase activity"/>
    <property type="evidence" value="ECO:0007669"/>
    <property type="project" value="UniProtKB-KW"/>
</dbReference>
<keyword evidence="3" id="KW-0808">Transferase</keyword>
<feature type="domain" description="Retrotransposon gag" evidence="2">
    <location>
        <begin position="80"/>
        <end position="168"/>
    </location>
</feature>
<dbReference type="Proteomes" id="UP000634136">
    <property type="component" value="Unassembled WGS sequence"/>
</dbReference>
<proteinExistence type="predicted"/>
<dbReference type="PANTHER" id="PTHR33223:SF11">
    <property type="entry name" value="ELEMENT PROTEIN, PUTATIVE-RELATED"/>
    <property type="match status" value="1"/>
</dbReference>